<gene>
    <name evidence="2" type="primary">ku</name>
    <name evidence="4" type="ORF">H9702_04845</name>
</gene>
<dbReference type="GO" id="GO:0006310">
    <property type="term" value="P:DNA recombination"/>
    <property type="evidence" value="ECO:0007669"/>
    <property type="project" value="UniProtKB-KW"/>
</dbReference>
<reference evidence="4" key="1">
    <citation type="journal article" date="2021" name="PeerJ">
        <title>Extensive microbial diversity within the chicken gut microbiome revealed by metagenomics and culture.</title>
        <authorList>
            <person name="Gilroy R."/>
            <person name="Ravi A."/>
            <person name="Getino M."/>
            <person name="Pursley I."/>
            <person name="Horton D.L."/>
            <person name="Alikhan N.F."/>
            <person name="Baker D."/>
            <person name="Gharbi K."/>
            <person name="Hall N."/>
            <person name="Watson M."/>
            <person name="Adriaenssens E.M."/>
            <person name="Foster-Nyarko E."/>
            <person name="Jarju S."/>
            <person name="Secka A."/>
            <person name="Antonio M."/>
            <person name="Oren A."/>
            <person name="Chaudhuri R.R."/>
            <person name="La Ragione R."/>
            <person name="Hildebrand F."/>
            <person name="Pallen M.J."/>
        </authorList>
    </citation>
    <scope>NUCLEOTIDE SEQUENCE</scope>
    <source>
        <strain evidence="4">CHK187-11901</strain>
    </source>
</reference>
<dbReference type="GO" id="GO:0003690">
    <property type="term" value="F:double-stranded DNA binding"/>
    <property type="evidence" value="ECO:0007669"/>
    <property type="project" value="UniProtKB-UniRule"/>
</dbReference>
<keyword evidence="2" id="KW-0234">DNA repair</keyword>
<evidence type="ECO:0000259" key="3">
    <source>
        <dbReference type="SMART" id="SM00559"/>
    </source>
</evidence>
<evidence type="ECO:0000313" key="4">
    <source>
        <dbReference type="EMBL" id="HJC36442.1"/>
    </source>
</evidence>
<dbReference type="PIRSF" id="PIRSF006493">
    <property type="entry name" value="Prok_Ku"/>
    <property type="match status" value="1"/>
</dbReference>
<comment type="caution">
    <text evidence="4">The sequence shown here is derived from an EMBL/GenBank/DDBJ whole genome shotgun (WGS) entry which is preliminary data.</text>
</comment>
<comment type="function">
    <text evidence="2">With LigD forms a non-homologous end joining (NHEJ) DNA repair enzyme, which repairs dsDNA breaks with reduced fidelity. Binds linear dsDNA with 5'- and 3'- overhangs but not closed circular dsDNA nor ssDNA. Recruits and stimulates the ligase activity of LigD.</text>
</comment>
<keyword evidence="2" id="KW-0233">DNA recombination</keyword>
<feature type="domain" description="Ku" evidence="3">
    <location>
        <begin position="52"/>
        <end position="180"/>
    </location>
</feature>
<dbReference type="InterPro" id="IPR006164">
    <property type="entry name" value="DNA_bd_Ku70/Ku80"/>
</dbReference>
<dbReference type="Gene3D" id="2.40.290.10">
    <property type="match status" value="1"/>
</dbReference>
<organism evidence="4 5">
    <name type="scientific">Candidatus Merdibacter merdavium</name>
    <dbReference type="NCBI Taxonomy" id="2838692"/>
    <lineage>
        <taxon>Bacteria</taxon>
        <taxon>Bacillati</taxon>
        <taxon>Bacillota</taxon>
        <taxon>Erysipelotrichia</taxon>
        <taxon>Erysipelotrichales</taxon>
        <taxon>Erysipelotrichaceae</taxon>
        <taxon>Merdibacter</taxon>
    </lineage>
</organism>
<accession>A0A9D2NR29</accession>
<dbReference type="PANTHER" id="PTHR41251:SF1">
    <property type="entry name" value="NON-HOMOLOGOUS END JOINING PROTEIN KU"/>
    <property type="match status" value="1"/>
</dbReference>
<dbReference type="GO" id="GO:0006303">
    <property type="term" value="P:double-strand break repair via nonhomologous end joining"/>
    <property type="evidence" value="ECO:0007669"/>
    <property type="project" value="UniProtKB-UniRule"/>
</dbReference>
<proteinExistence type="inferred from homology"/>
<evidence type="ECO:0000256" key="1">
    <source>
        <dbReference type="ARBA" id="ARBA00023125"/>
    </source>
</evidence>
<sequence>MPAVHSGAISFGLVHIPVQLFRTTRDTAVSFNQLCKETHQRVRYRKFCPGCKRELKPDEIVRGYQFEKDRYVVLDDEELEALKSEQDRNIHILQFVHPEEIGELYIGKNFYVIPQPHAEKAYELLRKSMQASKTAAIAKTVMGTRETLMALFPREDGILCRTLFYQDELTACPQEIAHPRITKAESDMARQLIHAMTAPFSPERFHDEYQERLREAIAQKIKGQQIIRASETHAPASVLDLMDALQQSVAASKAPVRKRRIRH</sequence>
<dbReference type="PANTHER" id="PTHR41251">
    <property type="entry name" value="NON-HOMOLOGOUS END JOINING PROTEIN KU"/>
    <property type="match status" value="1"/>
</dbReference>
<dbReference type="EMBL" id="DWWM01000029">
    <property type="protein sequence ID" value="HJC36442.1"/>
    <property type="molecule type" value="Genomic_DNA"/>
</dbReference>
<dbReference type="AlphaFoldDB" id="A0A9D2NR29"/>
<evidence type="ECO:0000313" key="5">
    <source>
        <dbReference type="Proteomes" id="UP000823896"/>
    </source>
</evidence>
<keyword evidence="1 2" id="KW-0238">DNA-binding</keyword>
<dbReference type="Proteomes" id="UP000823896">
    <property type="component" value="Unassembled WGS sequence"/>
</dbReference>
<evidence type="ECO:0000256" key="2">
    <source>
        <dbReference type="HAMAP-Rule" id="MF_01875"/>
    </source>
</evidence>
<dbReference type="Pfam" id="PF02735">
    <property type="entry name" value="Ku"/>
    <property type="match status" value="1"/>
</dbReference>
<protein>
    <recommendedName>
        <fullName evidence="2">Non-homologous end joining protein Ku</fullName>
    </recommendedName>
</protein>
<dbReference type="SMART" id="SM00559">
    <property type="entry name" value="Ku78"/>
    <property type="match status" value="1"/>
</dbReference>
<dbReference type="InterPro" id="IPR016194">
    <property type="entry name" value="SPOC-like_C_dom_sf"/>
</dbReference>
<dbReference type="SUPFAM" id="SSF100939">
    <property type="entry name" value="SPOC domain-like"/>
    <property type="match status" value="1"/>
</dbReference>
<dbReference type="NCBIfam" id="TIGR02772">
    <property type="entry name" value="Ku_bact"/>
    <property type="match status" value="1"/>
</dbReference>
<keyword evidence="2" id="KW-0227">DNA damage</keyword>
<comment type="subunit">
    <text evidence="2">Homodimer. Interacts with LigD.</text>
</comment>
<name>A0A9D2NR29_9FIRM</name>
<reference evidence="4" key="2">
    <citation type="submission" date="2021-04" db="EMBL/GenBank/DDBJ databases">
        <authorList>
            <person name="Gilroy R."/>
        </authorList>
    </citation>
    <scope>NUCLEOTIDE SEQUENCE</scope>
    <source>
        <strain evidence="4">CHK187-11901</strain>
    </source>
</reference>
<dbReference type="CDD" id="cd00789">
    <property type="entry name" value="KU_like"/>
    <property type="match status" value="1"/>
</dbReference>
<comment type="similarity">
    <text evidence="2">Belongs to the prokaryotic Ku family.</text>
</comment>
<dbReference type="HAMAP" id="MF_01875">
    <property type="entry name" value="Prokaryotic_Ku"/>
    <property type="match status" value="1"/>
</dbReference>
<dbReference type="InterPro" id="IPR009187">
    <property type="entry name" value="Prok_Ku"/>
</dbReference>